<reference evidence="2 3" key="1">
    <citation type="journal article" date="2018" name="Nat. Ecol. Evol.">
        <title>Genomic signatures of mitonuclear coevolution across populations of Tigriopus californicus.</title>
        <authorList>
            <person name="Barreto F.S."/>
            <person name="Watson E.T."/>
            <person name="Lima T.G."/>
            <person name="Willett C.S."/>
            <person name="Edmands S."/>
            <person name="Li W."/>
            <person name="Burton R.S."/>
        </authorList>
    </citation>
    <scope>NUCLEOTIDE SEQUENCE [LARGE SCALE GENOMIC DNA]</scope>
    <source>
        <strain evidence="2 3">San Diego</strain>
    </source>
</reference>
<proteinExistence type="predicted"/>
<protein>
    <submittedName>
        <fullName evidence="2">Uncharacterized protein</fullName>
    </submittedName>
</protein>
<name>A0A553PQI7_TIGCA</name>
<dbReference type="OMA" id="QWAETIN"/>
<keyword evidence="1" id="KW-0732">Signal</keyword>
<accession>A0A553PQI7</accession>
<evidence type="ECO:0000256" key="1">
    <source>
        <dbReference type="SAM" id="SignalP"/>
    </source>
</evidence>
<gene>
    <name evidence="2" type="ORF">TCAL_13090</name>
</gene>
<feature type="signal peptide" evidence="1">
    <location>
        <begin position="1"/>
        <end position="22"/>
    </location>
</feature>
<sequence length="411" mass="46236">MDRLGFVLFLVLGASTTSLVSAQQDWTKDMLDAMQQLLTGDTFEFDPIYLAKLYSCFDKIDPKLKEAQDLAWQGMVNYHDQNGQPGDEWGSCLGNGHCAVYFEQNATQQIFHNITIYEPCNYASNVPYYHVTTQICDHWDLWNVPADVRHALGTVFASLGFGSSFWHGSHTYAGNVADNRVIEVLAYVVHQASLQNLNVNSTVLMDLSMIKRPYSGVEIKAQLTDMFLEQSPEQWAETINSFDMPNYYKTFAGIVCTVFSVALENETADQIIDALIALFSFPPEEEMRALTATLNLTTEEKLVVQGNFESALIKLLYAFVWQEWAIGENPIIYDPAINEQGADLIPVINAFANSLNTFPIYDQDVQDGVNSYPGDEWCNDYSPHAKWHLQAANGLMDLVFLGDDLHKLLKA</sequence>
<evidence type="ECO:0000313" key="3">
    <source>
        <dbReference type="Proteomes" id="UP000318571"/>
    </source>
</evidence>
<comment type="caution">
    <text evidence="2">The sequence shown here is derived from an EMBL/GenBank/DDBJ whole genome shotgun (WGS) entry which is preliminary data.</text>
</comment>
<evidence type="ECO:0000313" key="2">
    <source>
        <dbReference type="EMBL" id="TRY79935.1"/>
    </source>
</evidence>
<feature type="chain" id="PRO_5021732149" evidence="1">
    <location>
        <begin position="23"/>
        <end position="411"/>
    </location>
</feature>
<keyword evidence="3" id="KW-1185">Reference proteome</keyword>
<organism evidence="2 3">
    <name type="scientific">Tigriopus californicus</name>
    <name type="common">Marine copepod</name>
    <dbReference type="NCBI Taxonomy" id="6832"/>
    <lineage>
        <taxon>Eukaryota</taxon>
        <taxon>Metazoa</taxon>
        <taxon>Ecdysozoa</taxon>
        <taxon>Arthropoda</taxon>
        <taxon>Crustacea</taxon>
        <taxon>Multicrustacea</taxon>
        <taxon>Hexanauplia</taxon>
        <taxon>Copepoda</taxon>
        <taxon>Harpacticoida</taxon>
        <taxon>Harpacticidae</taxon>
        <taxon>Tigriopus</taxon>
    </lineage>
</organism>
<dbReference type="EMBL" id="VCGU01000002">
    <property type="protein sequence ID" value="TRY79935.1"/>
    <property type="molecule type" value="Genomic_DNA"/>
</dbReference>
<dbReference type="AlphaFoldDB" id="A0A553PQI7"/>
<dbReference type="Proteomes" id="UP000318571">
    <property type="component" value="Chromosome 6"/>
</dbReference>